<evidence type="ECO:0000256" key="4">
    <source>
        <dbReference type="SAM" id="MobiDB-lite"/>
    </source>
</evidence>
<dbReference type="InterPro" id="IPR043244">
    <property type="entry name" value="BOD1L1"/>
</dbReference>
<protein>
    <submittedName>
        <fullName evidence="7">Biorientation of chromosomes in cell division protein 1-like 1 isoform X2</fullName>
    </submittedName>
</protein>
<dbReference type="PANTHER" id="PTHR47391">
    <property type="entry name" value="BIORIENTATION OF CHROMOSOMES IN CELL DIVISION 1 LIKE 1"/>
    <property type="match status" value="1"/>
</dbReference>
<feature type="compositionally biased region" description="Acidic residues" evidence="4">
    <location>
        <begin position="412"/>
        <end position="439"/>
    </location>
</feature>
<sequence length="2891" mass="321336">MSGSGGTLAAPAGVSATAAATSPPEQPPPPPPPPPPLPPPQPPPPPPPGSSAATAAAEPELVSLILNRLKSQGLFDQFRRDCLADVDTKPAYQNLRQRVDNFVSNHLATHTWSPHLNKNQLRNNIRQQVLKSGMLESGIDRIISQVVDPKINHIFRPQVEKAVHEFLATMNHQEETNPSFALPEEKLEPSILLQGVPAVTPIVNMANDALSILETITSLNQEASATRASTEATKTNDRFSKKLLHSLDGSIERDRNAEDVADGENSTEESFEPVVNCEDTSNSFSSNEEGKAVSKEASSLLNPSKEIFQESDEQRSKVDKYDRKLESLEKGEKKKEKSDKKVDFLKRNGDDVKAKEEKTIKDKETEVVKHLTLEKNISKNKNESTKEVLEDSDLDILSDITVSSVHTSDLSSFEEDSEDVLSDSTEEGEIVSDDEDDESSQIKAKSEAEGTNGQRTKSGRHAYIHKPYLYSKYYSDSDDERTVEQRRQSVAREKEERFLRRQLNREKLEEKRKQKATERTKSLKISHQGKSIQNAEDLSGRSCDLKTGGSSMKDVLKEQRFLEKKVALSRKRKRESRHDEEGWKKKCEQPDEYFGEFEKINEGIEKLSSKEMKVSQGKNGNKVVRKIAELGLPPEENKSEIKIEKEHKRRTSASFQLEIIQPDVEGKSQFERAETSPEEPQKQRNVLKNEKHIKKDESETPGVKNVLKKEARPSKEKNEKERSLSEDKSLMKYKCKGDNIQKTNENVENVPSEKNMRNEETVVKNNQQAKVLPDDKTEKKNKHRSERKASMNSKEMKNISEKSEIIRKENRKERQLSTEKLKAEYKSRKFLNDSRPPKESQSVSKIHVSSITSKRNEEEKHDAESSNLDHILRQGDNLHKVRRRSKSSLEERIVLKPMSKSYNKSAKVPESELQESLSKQESVQKLDKDKHSEECDPDKQSKFKQEMKFFEENSTELEIESEAHSLSSFQKDSNHKVKGQLGEKMRERSKSEKYLSTSRLERRLSAGNHKSKNFKSNNKDMKKKEDEGKSEDKSIKEIENNAKMPENLHTEKKPIKRLSNDHRKVNTLIQEIDTREEKIPVVTSPFIPFQKTAGHLLYSDQTQEPMEECCNVIHDQQSQIEEESSNNLQGKAGLKNIVKDQIHHDLSSEFSKTLYSNFSNFEEKVEVFSTKEINVSSDNFKQIPKNLSCFEKEHHVNAAYEETDHVLPDAAHENEKLKFHGMTEDGHSPKNLTSRGHRSWKSSSSIKSLTRECAHQKSIDADLPEITEPSNNGSKEGSLKSSCVKYTISDSQTLPVKMEFYDNILLNENMKDDTANIRIKNSEDTIHLPSKLIPRTRISAVAGIQEVTRQRRTGSASASILESDNLIGSASTNRSANNLEKIEKDHFSEDIAEYKLKTDKGQSTSNLVELSSGSVPKNAPEKEIKVSTLIKGGDDMKEIAEDNNESSIVGSSVEGSHCIVSHSSMETDANVIGTSTERPTGNPAIAGHIREIQGDEDISNLLTEGEAIITCSEEQRNTYLSCASIEADEGFTLGPWIESKENTHSVTEKAIGEWTVTTAEESVAIMEELAVCESSSTSTKEKESGECTVNYVEESTKKAVNGRREELDQSVNSCVTEEKDDAVTSASSEQKCVASNYVDINKFDGDTTCTFEIESDGAVTSAGTEAQNQSMIGENPDTFQSNPVRSEQSKAAEGTVTCTAIDTEHIGSVICSVTGTDSQENAVRGLCPEMVNNIATISHADKSEDIVNGESTVTSTGIIAEDDPACTLLEENQKEFVGVSNPKEKYQLATDSTEVRTETNAVEVSQGSYIDDEGCVTSTGEKEEDEESENCVTSTGRGNEEAEHVLACTGTEESGMLLINMGTTEHESSACLSTDHLGTGLDEYSLNASKSSIDVMACLSKEMKVGSVHNNIKGTVASSTTSIGISNENMAFVSPKKDSLFTETCKSNNELLNKQSINQPLVSEEKNENTESSLDNRKCGDLIKMVSKEINIVSASASENDKRKGEIISTSGAKLCSISAHSAKLNEPTLPLVARTVENLEKVKGLLIEDFSFPAPSTTVKYMNQDGDVMKSNKVSTSILEEFDTPKPIVTVEDTDTVLATNRIIEKTNSMEINAIHMPSVFTGGSDEIQVVGDKEGRDECATISTSIIEDTETPVSEKGNEDIAQCFDLRLEQTTDTATISTSSVEHFEFSAEKQINQISVTEGKLNFAQLSTEICNRVIHSVVVPIEIKHRNENTVEVEKYKTVQEATSQESELDESNMHLPTKVGIFHGLEFSITNSKSDQMLTASTTKDLAKNPDKSGAAASEETPCTLASTEVEEKISKCPEELDPTMSTGLKNSKNLLELPNDGQGIQGREESREPSVISRTDSNCESIEISTNTMELVNVVELPCAEISFDSSVCHGLSAGNRSKEDVKYIEVLSKPAGLLGEKKWNEKIDFIIHQPLKAEVTGKKDVYNSSSLPFELGEISENAQYSKADVNAKVPDALGNTENNNDSKVVLPLETDNLEPKMETATDKQLLCTNPEKELHYEEKHPEEVLKTFGNTHAMVMTEAIEGQILKERLSKKERPDQNKQSFMPEATRSPAIEEGSDTQCQILEEEVKQEIDEEKTVNNSEEMPECHAVARKHSSESVKEKDKIIGKVDISSTSGLESSLNPVERSSLQVIVKRKRGRPRKYPVNIAAVQSQDPALDTVMRNVLQSSGTSSRPVIIPEANDFLNNTSNETEKGKSKVIMRSRGRKSKQACLSPVETGTNTSESSKKRQKLLSVSEESVKGQDEIKEKGDIGETDGDETHSGATTRSASRLEAERKQPNKPTTRASSKSQNSSPALSTKRWKLAEKKQSSPTAKVNRSPRLAQSKFQPTKRRREASPAVSRKKDHQRPDETDTKKSKR</sequence>
<feature type="region of interest" description="Disordered" evidence="4">
    <location>
        <begin position="1257"/>
        <end position="1280"/>
    </location>
</feature>
<feature type="region of interest" description="Disordered" evidence="4">
    <location>
        <begin position="961"/>
        <end position="1041"/>
    </location>
</feature>
<reference evidence="7" key="1">
    <citation type="submission" date="2025-08" db="UniProtKB">
        <authorList>
            <consortium name="RefSeq"/>
        </authorList>
    </citation>
    <scope>IDENTIFICATION</scope>
</reference>
<feature type="region of interest" description="Disordered" evidence="4">
    <location>
        <begin position="629"/>
        <end position="943"/>
    </location>
</feature>
<feature type="compositionally biased region" description="Acidic residues" evidence="4">
    <location>
        <begin position="259"/>
        <end position="271"/>
    </location>
</feature>
<feature type="compositionally biased region" description="Polar residues" evidence="4">
    <location>
        <begin position="278"/>
        <end position="287"/>
    </location>
</feature>
<feature type="compositionally biased region" description="Basic and acidic residues" evidence="4">
    <location>
        <begin position="2879"/>
        <end position="2891"/>
    </location>
</feature>
<evidence type="ECO:0000256" key="1">
    <source>
        <dbReference type="ARBA" id="ARBA00004286"/>
    </source>
</evidence>
<feature type="compositionally biased region" description="Basic and acidic residues" evidence="4">
    <location>
        <begin position="2770"/>
        <end position="2784"/>
    </location>
</feature>
<dbReference type="InterPro" id="IPR055264">
    <property type="entry name" value="BOD1/SHG1_dom"/>
</dbReference>
<proteinExistence type="inferred from homology"/>
<feature type="compositionally biased region" description="Polar residues" evidence="4">
    <location>
        <begin position="2812"/>
        <end position="2829"/>
    </location>
</feature>
<comment type="similarity">
    <text evidence="2">Belongs to the BOD1 family.</text>
</comment>
<feature type="region of interest" description="Disordered" evidence="4">
    <location>
        <begin position="2718"/>
        <end position="2891"/>
    </location>
</feature>
<feature type="compositionally biased region" description="Basic and acidic residues" evidence="4">
    <location>
        <begin position="635"/>
        <end position="646"/>
    </location>
</feature>
<keyword evidence="3" id="KW-0158">Chromosome</keyword>
<feature type="compositionally biased region" description="Basic and acidic residues" evidence="4">
    <location>
        <begin position="480"/>
        <end position="521"/>
    </location>
</feature>
<feature type="compositionally biased region" description="Basic and acidic residues" evidence="4">
    <location>
        <begin position="854"/>
        <end position="864"/>
    </location>
</feature>
<dbReference type="GeneID" id="113417450"/>
<dbReference type="GO" id="GO:0005694">
    <property type="term" value="C:chromosome"/>
    <property type="evidence" value="ECO:0007669"/>
    <property type="project" value="UniProtKB-SubCell"/>
</dbReference>
<feature type="compositionally biased region" description="Pro residues" evidence="4">
    <location>
        <begin position="24"/>
        <end position="49"/>
    </location>
</feature>
<feature type="compositionally biased region" description="Polar residues" evidence="4">
    <location>
        <begin position="2332"/>
        <end position="2342"/>
    </location>
</feature>
<feature type="compositionally biased region" description="Basic and acidic residues" evidence="4">
    <location>
        <begin position="981"/>
        <end position="1004"/>
    </location>
</feature>
<organism evidence="6 7">
    <name type="scientific">Notechis scutatus</name>
    <name type="common">mainland tiger snake</name>
    <dbReference type="NCBI Taxonomy" id="8663"/>
    <lineage>
        <taxon>Eukaryota</taxon>
        <taxon>Metazoa</taxon>
        <taxon>Chordata</taxon>
        <taxon>Craniata</taxon>
        <taxon>Vertebrata</taxon>
        <taxon>Euteleostomi</taxon>
        <taxon>Lepidosauria</taxon>
        <taxon>Squamata</taxon>
        <taxon>Bifurcata</taxon>
        <taxon>Unidentata</taxon>
        <taxon>Episquamata</taxon>
        <taxon>Toxicofera</taxon>
        <taxon>Serpentes</taxon>
        <taxon>Colubroidea</taxon>
        <taxon>Elapidae</taxon>
        <taxon>Hydrophiinae</taxon>
        <taxon>Notechis</taxon>
    </lineage>
</organism>
<evidence type="ECO:0000256" key="3">
    <source>
        <dbReference type="ARBA" id="ARBA00022454"/>
    </source>
</evidence>
<dbReference type="Pfam" id="PF05205">
    <property type="entry name" value="COMPASS-Shg1"/>
    <property type="match status" value="1"/>
</dbReference>
<feature type="region of interest" description="Disordered" evidence="4">
    <location>
        <begin position="405"/>
        <end position="550"/>
    </location>
</feature>
<feature type="compositionally biased region" description="Basic residues" evidence="4">
    <location>
        <begin position="2729"/>
        <end position="2741"/>
    </location>
</feature>
<feature type="region of interest" description="Disordered" evidence="4">
    <location>
        <begin position="1221"/>
        <end position="1243"/>
    </location>
</feature>
<dbReference type="PANTHER" id="PTHR47391:SF1">
    <property type="entry name" value="BIORIENTATION OF CHROMOSOMES IN CELL DIVISION 1 LIKE 1"/>
    <property type="match status" value="1"/>
</dbReference>
<feature type="compositionally biased region" description="Polar residues" evidence="4">
    <location>
        <begin position="1268"/>
        <end position="1280"/>
    </location>
</feature>
<name>A0A6J1USX7_9SAUR</name>
<feature type="compositionally biased region" description="Low complexity" evidence="4">
    <location>
        <begin position="222"/>
        <end position="233"/>
    </location>
</feature>
<feature type="region of interest" description="Disordered" evidence="4">
    <location>
        <begin position="1"/>
        <end position="55"/>
    </location>
</feature>
<feature type="region of interest" description="Disordered" evidence="4">
    <location>
        <begin position="1956"/>
        <end position="1975"/>
    </location>
</feature>
<feature type="region of interest" description="Disordered" evidence="4">
    <location>
        <begin position="222"/>
        <end position="241"/>
    </location>
</feature>
<feature type="compositionally biased region" description="Polar residues" evidence="4">
    <location>
        <begin position="523"/>
        <end position="536"/>
    </location>
</feature>
<feature type="compositionally biased region" description="Polar residues" evidence="4">
    <location>
        <begin position="740"/>
        <end position="749"/>
    </location>
</feature>
<feature type="compositionally biased region" description="Basic and acidic residues" evidence="4">
    <location>
        <begin position="664"/>
        <end position="698"/>
    </location>
</feature>
<feature type="compositionally biased region" description="Basic and acidic residues" evidence="4">
    <location>
        <begin position="707"/>
        <end position="739"/>
    </location>
</feature>
<feature type="compositionally biased region" description="Basic and acidic residues" evidence="4">
    <location>
        <begin position="1963"/>
        <end position="1975"/>
    </location>
</feature>
<evidence type="ECO:0000313" key="7">
    <source>
        <dbReference type="RefSeq" id="XP_026531638.1"/>
    </source>
</evidence>
<accession>A0A6J1USX7</accession>
<feature type="compositionally biased region" description="Basic and acidic residues" evidence="4">
    <location>
        <begin position="374"/>
        <end position="389"/>
    </location>
</feature>
<feature type="region of interest" description="Disordered" evidence="4">
    <location>
        <begin position="250"/>
        <end position="360"/>
    </location>
</feature>
<feature type="domain" description="BOD1/SHG1" evidence="5">
    <location>
        <begin position="65"/>
        <end position="160"/>
    </location>
</feature>
<feature type="compositionally biased region" description="Basic and acidic residues" evidence="4">
    <location>
        <begin position="870"/>
        <end position="879"/>
    </location>
</feature>
<feature type="compositionally biased region" description="Basic and acidic residues" evidence="4">
    <location>
        <begin position="1017"/>
        <end position="1041"/>
    </location>
</feature>
<evidence type="ECO:0000256" key="2">
    <source>
        <dbReference type="ARBA" id="ARBA00008463"/>
    </source>
</evidence>
<keyword evidence="6" id="KW-1185">Reference proteome</keyword>
<feature type="compositionally biased region" description="Basic and acidic residues" evidence="4">
    <location>
        <begin position="922"/>
        <end position="943"/>
    </location>
</feature>
<feature type="compositionally biased region" description="Basic and acidic residues" evidence="4">
    <location>
        <begin position="312"/>
        <end position="360"/>
    </location>
</feature>
<feature type="compositionally biased region" description="Basic and acidic residues" evidence="4">
    <location>
        <begin position="2562"/>
        <end position="2571"/>
    </location>
</feature>
<comment type="subcellular location">
    <subcellularLocation>
        <location evidence="1">Chromosome</location>
    </subcellularLocation>
</comment>
<dbReference type="CTD" id="259282"/>
<feature type="region of interest" description="Disordered" evidence="4">
    <location>
        <begin position="2291"/>
        <end position="2370"/>
    </location>
</feature>
<feature type="region of interest" description="Disordered" evidence="4">
    <location>
        <begin position="374"/>
        <end position="393"/>
    </location>
</feature>
<dbReference type="Proteomes" id="UP000504612">
    <property type="component" value="Unplaced"/>
</dbReference>
<dbReference type="RefSeq" id="XP_026531638.1">
    <property type="nucleotide sequence ID" value="XM_026675853.1"/>
</dbReference>
<feature type="compositionally biased region" description="Polar residues" evidence="4">
    <location>
        <begin position="839"/>
        <end position="853"/>
    </location>
</feature>
<feature type="region of interest" description="Disordered" evidence="4">
    <location>
        <begin position="2562"/>
        <end position="2591"/>
    </location>
</feature>
<feature type="compositionally biased region" description="Low complexity" evidence="4">
    <location>
        <begin position="9"/>
        <end position="23"/>
    </location>
</feature>
<feature type="compositionally biased region" description="Basic and acidic residues" evidence="4">
    <location>
        <begin position="794"/>
        <end position="838"/>
    </location>
</feature>
<feature type="compositionally biased region" description="Basic and acidic residues" evidence="4">
    <location>
        <begin position="2318"/>
        <end position="2327"/>
    </location>
</feature>
<feature type="region of interest" description="Disordered" evidence="4">
    <location>
        <begin position="1811"/>
        <end position="1838"/>
    </location>
</feature>
<evidence type="ECO:0000313" key="6">
    <source>
        <dbReference type="Proteomes" id="UP000504612"/>
    </source>
</evidence>
<gene>
    <name evidence="7" type="primary">BOD1L1</name>
</gene>
<evidence type="ECO:0000259" key="5">
    <source>
        <dbReference type="Pfam" id="PF05205"/>
    </source>
</evidence>